<comment type="caution">
    <text evidence="1">The sequence shown here is derived from an EMBL/GenBank/DDBJ whole genome shotgun (WGS) entry which is preliminary data.</text>
</comment>
<name>A0ABX2TFQ2_9PROT</name>
<proteinExistence type="predicted"/>
<dbReference type="RefSeq" id="WP_180284827.1">
    <property type="nucleotide sequence ID" value="NZ_JABFDB010000023.1"/>
</dbReference>
<keyword evidence="2" id="KW-1185">Reference proteome</keyword>
<sequence>MHPITGAPACCSEGDGAHCYTFSALGNDTPLYTLAAPEAQPTAIAGETNLPAPIRRRALAVPTGDPAAPARTDEAY</sequence>
<evidence type="ECO:0000313" key="2">
    <source>
        <dbReference type="Proteomes" id="UP000584642"/>
    </source>
</evidence>
<reference evidence="1 2" key="1">
    <citation type="submission" date="2020-05" db="EMBL/GenBank/DDBJ databases">
        <title>Azospirillum oleiclasticum sp. nov, a nitrogen-fixing and heavy crude oil-emulsifying bacterium isolated from the crude oil of Yumen Oilfield.</title>
        <authorList>
            <person name="Wu D."/>
            <person name="Cai M."/>
            <person name="Zhang X."/>
        </authorList>
    </citation>
    <scope>NUCLEOTIDE SEQUENCE [LARGE SCALE GENOMIC DNA]</scope>
    <source>
        <strain evidence="1 2">ROY-1-1-2</strain>
    </source>
</reference>
<evidence type="ECO:0000313" key="1">
    <source>
        <dbReference type="EMBL" id="NYZ23056.1"/>
    </source>
</evidence>
<accession>A0ABX2TFQ2</accession>
<gene>
    <name evidence="1" type="ORF">HND93_25395</name>
</gene>
<organism evidence="1 2">
    <name type="scientific">Azospirillum oleiclasticum</name>
    <dbReference type="NCBI Taxonomy" id="2735135"/>
    <lineage>
        <taxon>Bacteria</taxon>
        <taxon>Pseudomonadati</taxon>
        <taxon>Pseudomonadota</taxon>
        <taxon>Alphaproteobacteria</taxon>
        <taxon>Rhodospirillales</taxon>
        <taxon>Azospirillaceae</taxon>
        <taxon>Azospirillum</taxon>
    </lineage>
</organism>
<dbReference type="Proteomes" id="UP000584642">
    <property type="component" value="Unassembled WGS sequence"/>
</dbReference>
<protein>
    <submittedName>
        <fullName evidence="1">Uncharacterized protein</fullName>
    </submittedName>
</protein>
<dbReference type="EMBL" id="JABFDB010000023">
    <property type="protein sequence ID" value="NYZ23056.1"/>
    <property type="molecule type" value="Genomic_DNA"/>
</dbReference>